<dbReference type="InterPro" id="IPR001254">
    <property type="entry name" value="Trypsin_dom"/>
</dbReference>
<dbReference type="PANTHER" id="PTHR24276:SF91">
    <property type="entry name" value="AT26814P-RELATED"/>
    <property type="match status" value="1"/>
</dbReference>
<dbReference type="PANTHER" id="PTHR24276">
    <property type="entry name" value="POLYSERASE-RELATED"/>
    <property type="match status" value="1"/>
</dbReference>
<dbReference type="EMBL" id="PVWQ01000001">
    <property type="protein sequence ID" value="RDW92774.1"/>
    <property type="molecule type" value="Genomic_DNA"/>
</dbReference>
<keyword evidence="3 6" id="KW-0378">Hydrolase</keyword>
<dbReference type="InterPro" id="IPR009003">
    <property type="entry name" value="Peptidase_S1_PA"/>
</dbReference>
<dbReference type="STRING" id="1810919.A0A3D8T2K0"/>
<dbReference type="SMART" id="SM00020">
    <property type="entry name" value="Tryp_SPc"/>
    <property type="match status" value="1"/>
</dbReference>
<dbReference type="Proteomes" id="UP000256690">
    <property type="component" value="Unassembled WGS sequence"/>
</dbReference>
<dbReference type="InterPro" id="IPR043504">
    <property type="entry name" value="Peptidase_S1_PA_chymotrypsin"/>
</dbReference>
<evidence type="ECO:0000256" key="7">
    <source>
        <dbReference type="SAM" id="MobiDB-lite"/>
    </source>
</evidence>
<accession>A0A3D8T2K0</accession>
<dbReference type="PROSITE" id="PS00134">
    <property type="entry name" value="TRYPSIN_HIS"/>
    <property type="match status" value="1"/>
</dbReference>
<dbReference type="PROSITE" id="PS00135">
    <property type="entry name" value="TRYPSIN_SER"/>
    <property type="match status" value="1"/>
</dbReference>
<protein>
    <submittedName>
        <fullName evidence="9">Peptidase S1A, chymotrypsin-type</fullName>
    </submittedName>
</protein>
<dbReference type="InterPro" id="IPR018114">
    <property type="entry name" value="TRYPSIN_HIS"/>
</dbReference>
<proteinExistence type="inferred from homology"/>
<comment type="caution">
    <text evidence="9">The sequence shown here is derived from an EMBL/GenBank/DDBJ whole genome shotgun (WGS) entry which is preliminary data.</text>
</comment>
<evidence type="ECO:0000259" key="8">
    <source>
        <dbReference type="PROSITE" id="PS50240"/>
    </source>
</evidence>
<sequence>MANNTPSPNPTLHAVLRPPTSNVPRSTAAGNSDLIKMLHPITLLSALTSTRTTLKPSIVGGTEVSITDYPYQIALLNGGACTCGGSIISPNHIVTAAHCVRSARDPSHISIRAGSSFHNTGGEIVNVSAIAVHPAYSAGMVDNDIAVLTLGQALEFKPGIEPIALPASGSTALAAGEEVVVSGWGTETETGSLSRVLRAVAVAVTTMAECRAAHGEKYITESMFCAGVAGGGKDACYGDSGGPVVGGGVLVGVVSWGKGCARPGYPGVYASAAYLRDFIAAVAGV</sequence>
<evidence type="ECO:0000256" key="6">
    <source>
        <dbReference type="RuleBase" id="RU363034"/>
    </source>
</evidence>
<name>A0A3D8T2K0_9EURO</name>
<dbReference type="FunFam" id="2.40.10.10:FF:000077">
    <property type="entry name" value="Predicted protein"/>
    <property type="match status" value="1"/>
</dbReference>
<feature type="domain" description="Peptidase S1" evidence="8">
    <location>
        <begin position="58"/>
        <end position="284"/>
    </location>
</feature>
<dbReference type="InterPro" id="IPR001314">
    <property type="entry name" value="Peptidase_S1A"/>
</dbReference>
<dbReference type="OrthoDB" id="6380398at2759"/>
<dbReference type="GeneID" id="38110466"/>
<dbReference type="InterPro" id="IPR033116">
    <property type="entry name" value="TRYPSIN_SER"/>
</dbReference>
<reference evidence="9 10" key="1">
    <citation type="journal article" date="2018" name="IMA Fungus">
        <title>IMA Genome-F 9: Draft genome sequence of Annulohypoxylon stygium, Aspergillus mulundensis, Berkeleyomyces basicola (syn. Thielaviopsis basicola), Ceratocystis smalleyi, two Cercospora beticola strains, Coleophoma cylindrospora, Fusarium fracticaudum, Phialophora cf. hyalina, and Morchella septimelata.</title>
        <authorList>
            <person name="Wingfield B.D."/>
            <person name="Bills G.F."/>
            <person name="Dong Y."/>
            <person name="Huang W."/>
            <person name="Nel W.J."/>
            <person name="Swalarsk-Parry B.S."/>
            <person name="Vaghefi N."/>
            <person name="Wilken P.M."/>
            <person name="An Z."/>
            <person name="de Beer Z.W."/>
            <person name="De Vos L."/>
            <person name="Chen L."/>
            <person name="Duong T.A."/>
            <person name="Gao Y."/>
            <person name="Hammerbacher A."/>
            <person name="Kikkert J.R."/>
            <person name="Li Y."/>
            <person name="Li H."/>
            <person name="Li K."/>
            <person name="Li Q."/>
            <person name="Liu X."/>
            <person name="Ma X."/>
            <person name="Naidoo K."/>
            <person name="Pethybridge S.J."/>
            <person name="Sun J."/>
            <person name="Steenkamp E.T."/>
            <person name="van der Nest M.A."/>
            <person name="van Wyk S."/>
            <person name="Wingfield M.J."/>
            <person name="Xiong C."/>
            <person name="Yue Q."/>
            <person name="Zhang X."/>
        </authorList>
    </citation>
    <scope>NUCLEOTIDE SEQUENCE [LARGE SCALE GENOMIC DNA]</scope>
    <source>
        <strain evidence="9 10">DSM 5745</strain>
    </source>
</reference>
<evidence type="ECO:0000313" key="9">
    <source>
        <dbReference type="EMBL" id="RDW92774.1"/>
    </source>
</evidence>
<evidence type="ECO:0000256" key="2">
    <source>
        <dbReference type="ARBA" id="ARBA00022670"/>
    </source>
</evidence>
<dbReference type="SUPFAM" id="SSF50494">
    <property type="entry name" value="Trypsin-like serine proteases"/>
    <property type="match status" value="1"/>
</dbReference>
<evidence type="ECO:0000313" key="10">
    <source>
        <dbReference type="Proteomes" id="UP000256690"/>
    </source>
</evidence>
<keyword evidence="4 6" id="KW-0720">Serine protease</keyword>
<keyword evidence="10" id="KW-1185">Reference proteome</keyword>
<evidence type="ECO:0000256" key="1">
    <source>
        <dbReference type="ARBA" id="ARBA00007664"/>
    </source>
</evidence>
<dbReference type="GO" id="GO:0006508">
    <property type="term" value="P:proteolysis"/>
    <property type="evidence" value="ECO:0007669"/>
    <property type="project" value="UniProtKB-KW"/>
</dbReference>
<gene>
    <name evidence="9" type="ORF">DSM5745_00096</name>
</gene>
<dbReference type="Gene3D" id="2.40.10.10">
    <property type="entry name" value="Trypsin-like serine proteases"/>
    <property type="match status" value="1"/>
</dbReference>
<dbReference type="RefSeq" id="XP_026607957.1">
    <property type="nucleotide sequence ID" value="XM_026742112.1"/>
</dbReference>
<evidence type="ECO:0000256" key="3">
    <source>
        <dbReference type="ARBA" id="ARBA00022801"/>
    </source>
</evidence>
<dbReference type="PROSITE" id="PS50240">
    <property type="entry name" value="TRYPSIN_DOM"/>
    <property type="match status" value="1"/>
</dbReference>
<dbReference type="AlphaFoldDB" id="A0A3D8T2K0"/>
<organism evidence="9 10">
    <name type="scientific">Aspergillus mulundensis</name>
    <dbReference type="NCBI Taxonomy" id="1810919"/>
    <lineage>
        <taxon>Eukaryota</taxon>
        <taxon>Fungi</taxon>
        <taxon>Dikarya</taxon>
        <taxon>Ascomycota</taxon>
        <taxon>Pezizomycotina</taxon>
        <taxon>Eurotiomycetes</taxon>
        <taxon>Eurotiomycetidae</taxon>
        <taxon>Eurotiales</taxon>
        <taxon>Aspergillaceae</taxon>
        <taxon>Aspergillus</taxon>
        <taxon>Aspergillus subgen. Nidulantes</taxon>
    </lineage>
</organism>
<comment type="similarity">
    <text evidence="1">Belongs to the peptidase S1 family.</text>
</comment>
<evidence type="ECO:0000256" key="4">
    <source>
        <dbReference type="ARBA" id="ARBA00022825"/>
    </source>
</evidence>
<dbReference type="CDD" id="cd00190">
    <property type="entry name" value="Tryp_SPc"/>
    <property type="match status" value="1"/>
</dbReference>
<dbReference type="Pfam" id="PF00089">
    <property type="entry name" value="Trypsin"/>
    <property type="match status" value="1"/>
</dbReference>
<dbReference type="PRINTS" id="PR00722">
    <property type="entry name" value="CHYMOTRYPSIN"/>
</dbReference>
<dbReference type="InterPro" id="IPR050430">
    <property type="entry name" value="Peptidase_S1"/>
</dbReference>
<feature type="region of interest" description="Disordered" evidence="7">
    <location>
        <begin position="1"/>
        <end position="24"/>
    </location>
</feature>
<keyword evidence="5" id="KW-1015">Disulfide bond</keyword>
<dbReference type="GO" id="GO:0004252">
    <property type="term" value="F:serine-type endopeptidase activity"/>
    <property type="evidence" value="ECO:0007669"/>
    <property type="project" value="InterPro"/>
</dbReference>
<evidence type="ECO:0000256" key="5">
    <source>
        <dbReference type="ARBA" id="ARBA00023157"/>
    </source>
</evidence>
<keyword evidence="2 6" id="KW-0645">Protease</keyword>